<dbReference type="NCBIfam" id="TIGR00636">
    <property type="entry name" value="PduO_Nterm"/>
    <property type="match status" value="1"/>
</dbReference>
<keyword evidence="3 4" id="KW-0067">ATP-binding</keyword>
<dbReference type="PANTHER" id="PTHR12213">
    <property type="entry name" value="CORRINOID ADENOSYLTRANSFERASE"/>
    <property type="match status" value="1"/>
</dbReference>
<dbReference type="PATRIC" id="fig|1619042.3.peg.566"/>
<evidence type="ECO:0000256" key="4">
    <source>
        <dbReference type="RuleBase" id="RU366026"/>
    </source>
</evidence>
<comment type="similarity">
    <text evidence="4">Belongs to the Cob(I)alamin adenosyltransferase family.</text>
</comment>
<accession>A0A0G1NYE2</accession>
<comment type="catalytic activity">
    <reaction evidence="4">
        <text>2 cob(II)alamin + reduced [electron-transfer flavoprotein] + 2 ATP = 2 adenosylcob(III)alamin + 2 triphosphate + oxidized [electron-transfer flavoprotein] + 3 H(+)</text>
        <dbReference type="Rhea" id="RHEA:28671"/>
        <dbReference type="Rhea" id="RHEA-COMP:10685"/>
        <dbReference type="Rhea" id="RHEA-COMP:10686"/>
        <dbReference type="ChEBI" id="CHEBI:15378"/>
        <dbReference type="ChEBI" id="CHEBI:16304"/>
        <dbReference type="ChEBI" id="CHEBI:18036"/>
        <dbReference type="ChEBI" id="CHEBI:18408"/>
        <dbReference type="ChEBI" id="CHEBI:30616"/>
        <dbReference type="ChEBI" id="CHEBI:57692"/>
        <dbReference type="ChEBI" id="CHEBI:58307"/>
        <dbReference type="EC" id="2.5.1.17"/>
    </reaction>
</comment>
<dbReference type="EMBL" id="LCMA01000022">
    <property type="protein sequence ID" value="KKU25694.1"/>
    <property type="molecule type" value="Genomic_DNA"/>
</dbReference>
<keyword evidence="4" id="KW-0169">Cobalamin biosynthesis</keyword>
<gene>
    <name evidence="6" type="ORF">UX39_C0022G0015</name>
</gene>
<dbReference type="UniPathway" id="UPA00148">
    <property type="reaction ID" value="UER00233"/>
</dbReference>
<dbReference type="Gene3D" id="1.20.1200.10">
    <property type="entry name" value="Cobalamin adenosyltransferase-like"/>
    <property type="match status" value="1"/>
</dbReference>
<protein>
    <recommendedName>
        <fullName evidence="4">Corrinoid adenosyltransferase</fullName>
        <ecNumber evidence="4">2.5.1.17</ecNumber>
    </recommendedName>
    <alternativeName>
        <fullName evidence="4">Cob(II)alamin adenosyltransferase</fullName>
    </alternativeName>
    <alternativeName>
        <fullName evidence="4">Cob(II)yrinic acid a,c-diamide adenosyltransferase</fullName>
    </alternativeName>
    <alternativeName>
        <fullName evidence="4">Cobinamide/cobalamin adenosyltransferase</fullName>
    </alternativeName>
</protein>
<evidence type="ECO:0000256" key="1">
    <source>
        <dbReference type="ARBA" id="ARBA00022679"/>
    </source>
</evidence>
<reference evidence="6 7" key="1">
    <citation type="journal article" date="2015" name="Nature">
        <title>rRNA introns, odd ribosomes, and small enigmatic genomes across a large radiation of phyla.</title>
        <authorList>
            <person name="Brown C.T."/>
            <person name="Hug L.A."/>
            <person name="Thomas B.C."/>
            <person name="Sharon I."/>
            <person name="Castelle C.J."/>
            <person name="Singh A."/>
            <person name="Wilkins M.J."/>
            <person name="Williams K.H."/>
            <person name="Banfield J.F."/>
        </authorList>
    </citation>
    <scope>NUCLEOTIDE SEQUENCE [LARGE SCALE GENOMIC DNA]</scope>
</reference>
<evidence type="ECO:0000259" key="5">
    <source>
        <dbReference type="Pfam" id="PF01923"/>
    </source>
</evidence>
<dbReference type="GO" id="GO:0009236">
    <property type="term" value="P:cobalamin biosynthetic process"/>
    <property type="evidence" value="ECO:0007669"/>
    <property type="project" value="UniProtKB-UniRule"/>
</dbReference>
<dbReference type="InterPro" id="IPR016030">
    <property type="entry name" value="CblAdoTrfase-like"/>
</dbReference>
<evidence type="ECO:0000256" key="3">
    <source>
        <dbReference type="ARBA" id="ARBA00022840"/>
    </source>
</evidence>
<evidence type="ECO:0000256" key="2">
    <source>
        <dbReference type="ARBA" id="ARBA00022741"/>
    </source>
</evidence>
<dbReference type="InterPro" id="IPR029499">
    <property type="entry name" value="PduO-typ"/>
</dbReference>
<keyword evidence="1 4" id="KW-0808">Transferase</keyword>
<dbReference type="EC" id="2.5.1.17" evidence="4"/>
<proteinExistence type="inferred from homology"/>
<dbReference type="GO" id="GO:0008817">
    <property type="term" value="F:corrinoid adenosyltransferase activity"/>
    <property type="evidence" value="ECO:0007669"/>
    <property type="project" value="UniProtKB-UniRule"/>
</dbReference>
<sequence length="195" mass="21783">MKIYTKTGDNGETSLLGGKRVSKDCIALEVIGEIDELNSTIGEAVAYLPTYGRDGACPVSTMAKEEADGLPSFLQSIQRDLFKVGAEIASLQSEVKSNFEIITEEHVKTLEKMIDEYAEELPELKQFILPGGTKVGAHLHHARTVSRRVERALVVFSKKIKVRPALFMYFNRLSDFLFTAARRVNWNEGVEEMKA</sequence>
<feature type="domain" description="Cobalamin adenosyltransferase-like" evidence="5">
    <location>
        <begin position="3"/>
        <end position="183"/>
    </location>
</feature>
<dbReference type="Proteomes" id="UP000034175">
    <property type="component" value="Unassembled WGS sequence"/>
</dbReference>
<organism evidence="6 7">
    <name type="scientific">Candidatus Magasanikbacteria bacterium GW2011_GWA2_46_17</name>
    <dbReference type="NCBI Taxonomy" id="1619042"/>
    <lineage>
        <taxon>Bacteria</taxon>
        <taxon>Candidatus Magasanikiibacteriota</taxon>
    </lineage>
</organism>
<dbReference type="InterPro" id="IPR036451">
    <property type="entry name" value="CblAdoTrfase-like_sf"/>
</dbReference>
<dbReference type="Pfam" id="PF01923">
    <property type="entry name" value="Cob_adeno_trans"/>
    <property type="match status" value="1"/>
</dbReference>
<name>A0A0G1NYE2_9BACT</name>
<keyword evidence="2 4" id="KW-0547">Nucleotide-binding</keyword>
<dbReference type="PANTHER" id="PTHR12213:SF0">
    <property type="entry name" value="CORRINOID ADENOSYLTRANSFERASE MMAB"/>
    <property type="match status" value="1"/>
</dbReference>
<dbReference type="GO" id="GO:0005524">
    <property type="term" value="F:ATP binding"/>
    <property type="evidence" value="ECO:0007669"/>
    <property type="project" value="UniProtKB-UniRule"/>
</dbReference>
<comment type="caution">
    <text evidence="6">The sequence shown here is derived from an EMBL/GenBank/DDBJ whole genome shotgun (WGS) entry which is preliminary data.</text>
</comment>
<comment type="catalytic activity">
    <reaction evidence="4">
        <text>2 cob(II)yrinate a,c diamide + reduced [electron-transfer flavoprotein] + 2 ATP = 2 adenosylcob(III)yrinate a,c-diamide + 2 triphosphate + oxidized [electron-transfer flavoprotein] + 3 H(+)</text>
        <dbReference type="Rhea" id="RHEA:11528"/>
        <dbReference type="Rhea" id="RHEA-COMP:10685"/>
        <dbReference type="Rhea" id="RHEA-COMP:10686"/>
        <dbReference type="ChEBI" id="CHEBI:15378"/>
        <dbReference type="ChEBI" id="CHEBI:18036"/>
        <dbReference type="ChEBI" id="CHEBI:30616"/>
        <dbReference type="ChEBI" id="CHEBI:57692"/>
        <dbReference type="ChEBI" id="CHEBI:58307"/>
        <dbReference type="ChEBI" id="CHEBI:58503"/>
        <dbReference type="ChEBI" id="CHEBI:58537"/>
        <dbReference type="EC" id="2.5.1.17"/>
    </reaction>
</comment>
<dbReference type="SUPFAM" id="SSF89028">
    <property type="entry name" value="Cobalamin adenosyltransferase-like"/>
    <property type="match status" value="1"/>
</dbReference>
<comment type="pathway">
    <text evidence="4">Cofactor biosynthesis; adenosylcobalamin biosynthesis; adenosylcobalamin from cob(II)yrinate a,c-diamide: step 2/7.</text>
</comment>
<evidence type="ECO:0000313" key="7">
    <source>
        <dbReference type="Proteomes" id="UP000034175"/>
    </source>
</evidence>
<dbReference type="AlphaFoldDB" id="A0A0G1NYE2"/>
<evidence type="ECO:0000313" key="6">
    <source>
        <dbReference type="EMBL" id="KKU25694.1"/>
    </source>
</evidence>